<reference evidence="2 3" key="1">
    <citation type="journal article" date="2013" name="Mar. Genomics">
        <title>Expression of sulfatases in Rhodopirellula baltica and the diversity of sulfatases in the genus Rhodopirellula.</title>
        <authorList>
            <person name="Wegner C.E."/>
            <person name="Richter-Heitmann T."/>
            <person name="Klindworth A."/>
            <person name="Klockow C."/>
            <person name="Richter M."/>
            <person name="Achstetter T."/>
            <person name="Glockner F.O."/>
            <person name="Harder J."/>
        </authorList>
    </citation>
    <scope>NUCLEOTIDE SEQUENCE [LARGE SCALE GENOMIC DNA]</scope>
    <source>
        <strain evidence="2 3">SM41</strain>
    </source>
</reference>
<proteinExistence type="predicted"/>
<name>M5UE82_9BACT</name>
<feature type="compositionally biased region" description="Basic and acidic residues" evidence="1">
    <location>
        <begin position="7"/>
        <end position="24"/>
    </location>
</feature>
<organism evidence="2 3">
    <name type="scientific">Rhodopirellula sallentina SM41</name>
    <dbReference type="NCBI Taxonomy" id="1263870"/>
    <lineage>
        <taxon>Bacteria</taxon>
        <taxon>Pseudomonadati</taxon>
        <taxon>Planctomycetota</taxon>
        <taxon>Planctomycetia</taxon>
        <taxon>Pirellulales</taxon>
        <taxon>Pirellulaceae</taxon>
        <taxon>Rhodopirellula</taxon>
    </lineage>
</organism>
<keyword evidence="3" id="KW-1185">Reference proteome</keyword>
<evidence type="ECO:0000256" key="1">
    <source>
        <dbReference type="SAM" id="MobiDB-lite"/>
    </source>
</evidence>
<evidence type="ECO:0000313" key="3">
    <source>
        <dbReference type="Proteomes" id="UP000011885"/>
    </source>
</evidence>
<dbReference type="EMBL" id="ANOH01000285">
    <property type="protein sequence ID" value="EMI54308.1"/>
    <property type="molecule type" value="Genomic_DNA"/>
</dbReference>
<gene>
    <name evidence="2" type="ORF">RSSM_04299</name>
</gene>
<protein>
    <submittedName>
        <fullName evidence="2">Uncharacterized protein</fullName>
    </submittedName>
</protein>
<accession>M5UE82</accession>
<feature type="region of interest" description="Disordered" evidence="1">
    <location>
        <begin position="1"/>
        <end position="24"/>
    </location>
</feature>
<dbReference type="Proteomes" id="UP000011885">
    <property type="component" value="Unassembled WGS sequence"/>
</dbReference>
<dbReference type="AlphaFoldDB" id="M5UE82"/>
<comment type="caution">
    <text evidence="2">The sequence shown here is derived from an EMBL/GenBank/DDBJ whole genome shotgun (WGS) entry which is preliminary data.</text>
</comment>
<evidence type="ECO:0000313" key="2">
    <source>
        <dbReference type="EMBL" id="EMI54308.1"/>
    </source>
</evidence>
<sequence>MSKPRSWNREVSDDRRSTIDDRRHPLNHFRCVSQAITSGFPSG</sequence>